<keyword evidence="3" id="KW-1185">Reference proteome</keyword>
<name>A0A1H9TLD3_9LACT</name>
<keyword evidence="1" id="KW-0812">Transmembrane</keyword>
<sequence length="71" mass="8325">MLINYILVAIIFIFLSWEFYSYKKAKKQGNAVVIRPLYDIGAVVVFLLALYGIFTNQSYDEIVRLVENLFR</sequence>
<organism evidence="2 3">
    <name type="scientific">Isobaculum melis</name>
    <dbReference type="NCBI Taxonomy" id="142588"/>
    <lineage>
        <taxon>Bacteria</taxon>
        <taxon>Bacillati</taxon>
        <taxon>Bacillota</taxon>
        <taxon>Bacilli</taxon>
        <taxon>Lactobacillales</taxon>
        <taxon>Carnobacteriaceae</taxon>
        <taxon>Isobaculum</taxon>
    </lineage>
</organism>
<dbReference type="OrthoDB" id="2085441at2"/>
<dbReference type="AlphaFoldDB" id="A0A1H9TLD3"/>
<evidence type="ECO:0000313" key="3">
    <source>
        <dbReference type="Proteomes" id="UP000198948"/>
    </source>
</evidence>
<evidence type="ECO:0000313" key="2">
    <source>
        <dbReference type="EMBL" id="SER97794.1"/>
    </source>
</evidence>
<dbReference type="RefSeq" id="WP_092653108.1">
    <property type="nucleotide sequence ID" value="NZ_FOHA01000014.1"/>
</dbReference>
<dbReference type="Proteomes" id="UP000198948">
    <property type="component" value="Unassembled WGS sequence"/>
</dbReference>
<feature type="transmembrane region" description="Helical" evidence="1">
    <location>
        <begin position="34"/>
        <end position="54"/>
    </location>
</feature>
<reference evidence="2 3" key="1">
    <citation type="submission" date="2016-10" db="EMBL/GenBank/DDBJ databases">
        <authorList>
            <person name="de Groot N.N."/>
        </authorList>
    </citation>
    <scope>NUCLEOTIDE SEQUENCE [LARGE SCALE GENOMIC DNA]</scope>
    <source>
        <strain evidence="2 3">DSM 13760</strain>
    </source>
</reference>
<evidence type="ECO:0000256" key="1">
    <source>
        <dbReference type="SAM" id="Phobius"/>
    </source>
</evidence>
<accession>A0A1H9TLD3</accession>
<dbReference type="EMBL" id="FOHA01000014">
    <property type="protein sequence ID" value="SER97794.1"/>
    <property type="molecule type" value="Genomic_DNA"/>
</dbReference>
<keyword evidence="1" id="KW-0472">Membrane</keyword>
<keyword evidence="1" id="KW-1133">Transmembrane helix</keyword>
<proteinExistence type="predicted"/>
<gene>
    <name evidence="2" type="ORF">SAMN04488559_11443</name>
</gene>
<feature type="transmembrane region" description="Helical" evidence="1">
    <location>
        <begin position="6"/>
        <end position="22"/>
    </location>
</feature>
<protein>
    <submittedName>
        <fullName evidence="2">Uncharacterized protein</fullName>
    </submittedName>
</protein>